<feature type="non-terminal residue" evidence="1">
    <location>
        <position position="1"/>
    </location>
</feature>
<sequence length="93" mass="10146">HCICWNLASNSTFFPPTGTIDGSVLEGFILNFSLPERNLLNFVVSVSSSLYLGTRQCGTGSIFPTRVPNFSIISFKILRLVTDPFLITTSIGS</sequence>
<proteinExistence type="predicted"/>
<reference evidence="1" key="1">
    <citation type="submission" date="2014-05" db="EMBL/GenBank/DDBJ databases">
        <authorList>
            <person name="Chronopoulou M."/>
        </authorList>
    </citation>
    <scope>NUCLEOTIDE SEQUENCE</scope>
    <source>
        <tissue evidence="1">Whole organism</tissue>
    </source>
</reference>
<organism evidence="1">
    <name type="scientific">Lepeophtheirus salmonis</name>
    <name type="common">Salmon louse</name>
    <name type="synonym">Caligus salmonis</name>
    <dbReference type="NCBI Taxonomy" id="72036"/>
    <lineage>
        <taxon>Eukaryota</taxon>
        <taxon>Metazoa</taxon>
        <taxon>Ecdysozoa</taxon>
        <taxon>Arthropoda</taxon>
        <taxon>Crustacea</taxon>
        <taxon>Multicrustacea</taxon>
        <taxon>Hexanauplia</taxon>
        <taxon>Copepoda</taxon>
        <taxon>Siphonostomatoida</taxon>
        <taxon>Caligidae</taxon>
        <taxon>Lepeophtheirus</taxon>
    </lineage>
</organism>
<name>A0A0K2VGK5_LEPSM</name>
<dbReference type="AlphaFoldDB" id="A0A0K2VGK5"/>
<protein>
    <submittedName>
        <fullName evidence="1">Uncharacterized protein</fullName>
    </submittedName>
</protein>
<accession>A0A0K2VGK5</accession>
<evidence type="ECO:0000313" key="1">
    <source>
        <dbReference type="EMBL" id="CDW49327.1"/>
    </source>
</evidence>
<dbReference type="EMBL" id="HACA01031966">
    <property type="protein sequence ID" value="CDW49327.1"/>
    <property type="molecule type" value="Transcribed_RNA"/>
</dbReference>